<feature type="signal peptide" evidence="1">
    <location>
        <begin position="1"/>
        <end position="23"/>
    </location>
</feature>
<organism evidence="2 3">
    <name type="scientific">Gluconacetobacter sacchari</name>
    <dbReference type="NCBI Taxonomy" id="92759"/>
    <lineage>
        <taxon>Bacteria</taxon>
        <taxon>Pseudomonadati</taxon>
        <taxon>Pseudomonadota</taxon>
        <taxon>Alphaproteobacteria</taxon>
        <taxon>Acetobacterales</taxon>
        <taxon>Acetobacteraceae</taxon>
        <taxon>Gluconacetobacter</taxon>
    </lineage>
</organism>
<feature type="chain" id="PRO_5031439734" evidence="1">
    <location>
        <begin position="24"/>
        <end position="189"/>
    </location>
</feature>
<keyword evidence="1" id="KW-0732">Signal</keyword>
<dbReference type="PROSITE" id="PS51318">
    <property type="entry name" value="TAT"/>
    <property type="match status" value="1"/>
</dbReference>
<protein>
    <submittedName>
        <fullName evidence="2">Uncharacterized protein</fullName>
    </submittedName>
</protein>
<dbReference type="AlphaFoldDB" id="A0A7W4NL27"/>
<comment type="caution">
    <text evidence="2">The sequence shown here is derived from an EMBL/GenBank/DDBJ whole genome shotgun (WGS) entry which is preliminary data.</text>
</comment>
<dbReference type="Proteomes" id="UP000589085">
    <property type="component" value="Unassembled WGS sequence"/>
</dbReference>
<reference evidence="2 3" key="1">
    <citation type="submission" date="2020-04" db="EMBL/GenBank/DDBJ databases">
        <title>Description of novel Gluconacetobacter.</title>
        <authorList>
            <person name="Sombolestani A."/>
        </authorList>
    </citation>
    <scope>NUCLEOTIDE SEQUENCE [LARGE SCALE GENOMIC DNA]</scope>
    <source>
        <strain evidence="2 3">LMG 19747</strain>
    </source>
</reference>
<name>A0A7W4NL27_9PROT</name>
<dbReference type="EMBL" id="JABEQJ010000005">
    <property type="protein sequence ID" value="MBB2159749.1"/>
    <property type="molecule type" value="Genomic_DNA"/>
</dbReference>
<accession>A0A7W4NL27</accession>
<dbReference type="InterPro" id="IPR006311">
    <property type="entry name" value="TAT_signal"/>
</dbReference>
<evidence type="ECO:0000256" key="1">
    <source>
        <dbReference type="SAM" id="SignalP"/>
    </source>
</evidence>
<dbReference type="PROSITE" id="PS51257">
    <property type="entry name" value="PROKAR_LIPOPROTEIN"/>
    <property type="match status" value="1"/>
</dbReference>
<sequence length="189" mass="18691">MRNSSRRSFLRGSAALLAGTALAACTAATSNGVTTITIDVDEVVTDVGIALSIGQTTLGFSGVPAGVVSVVNQGVAIIKTGLAAFQDSAGSSLSLTFDRSSPPAALTSLITDLRTVAANIAAVAESEGAALSSALLVKVSSISGDIGNIASILQAIVGTVATVQIGAAMAASQQRAAQIDAIKARHGLR</sequence>
<evidence type="ECO:0000313" key="2">
    <source>
        <dbReference type="EMBL" id="MBB2159749.1"/>
    </source>
</evidence>
<proteinExistence type="predicted"/>
<gene>
    <name evidence="2" type="ORF">HLH48_06095</name>
</gene>
<dbReference type="RefSeq" id="WP_182996597.1">
    <property type="nucleotide sequence ID" value="NZ_JABEQJ010000005.1"/>
</dbReference>
<evidence type="ECO:0000313" key="3">
    <source>
        <dbReference type="Proteomes" id="UP000589085"/>
    </source>
</evidence>